<sequence length="256" mass="29519">MKQTVDSWQRFQQTWDGVLNFLMEGECVPFAYDMPPLERIVETLRQDPDSRITSGAKGDSLELTDIAESFRKLPIEEALRSPFALAHFKLDRFFGGGQLLDGFEEWVMTPWKRALADAGFTWTRCYPILFISGPNRMTNYHLDYSHVLAWQLYGTKLFSGLKDPDRWAPFDTRLHCKGVRRPPGITPEDELSYEMTPGTVLWNTFLTPHWVAASDTAACSINISHGGLRYKGKLCRHEEEVVQWQQEHPEAERVLH</sequence>
<gene>
    <name evidence="1" type="ORF">FE784_20750</name>
</gene>
<accession>A0A5C4T5S8</accession>
<dbReference type="RefSeq" id="WP_139604144.1">
    <property type="nucleotide sequence ID" value="NZ_VDCQ01000030.1"/>
</dbReference>
<proteinExistence type="predicted"/>
<dbReference type="Proteomes" id="UP000307943">
    <property type="component" value="Unassembled WGS sequence"/>
</dbReference>
<evidence type="ECO:0000313" key="1">
    <source>
        <dbReference type="EMBL" id="TNJ64398.1"/>
    </source>
</evidence>
<dbReference type="AlphaFoldDB" id="A0A5C4T5S8"/>
<name>A0A5C4T5S8_9BACL</name>
<comment type="caution">
    <text evidence="1">The sequence shown here is derived from an EMBL/GenBank/DDBJ whole genome shotgun (WGS) entry which is preliminary data.</text>
</comment>
<keyword evidence="2" id="KW-1185">Reference proteome</keyword>
<dbReference type="OrthoDB" id="4045417at2"/>
<protein>
    <recommendedName>
        <fullName evidence="3">JmjC domain-containing protein</fullName>
    </recommendedName>
</protein>
<dbReference type="Gene3D" id="2.60.120.650">
    <property type="entry name" value="Cupin"/>
    <property type="match status" value="1"/>
</dbReference>
<dbReference type="SUPFAM" id="SSF51197">
    <property type="entry name" value="Clavaminate synthase-like"/>
    <property type="match status" value="1"/>
</dbReference>
<evidence type="ECO:0008006" key="3">
    <source>
        <dbReference type="Google" id="ProtNLM"/>
    </source>
</evidence>
<evidence type="ECO:0000313" key="2">
    <source>
        <dbReference type="Proteomes" id="UP000307943"/>
    </source>
</evidence>
<reference evidence="1 2" key="1">
    <citation type="submission" date="2019-05" db="EMBL/GenBank/DDBJ databases">
        <title>We sequenced the genome of Paenibacillus hemerocallicola KCTC 33185 for further insight into its adaptation and study the phylogeny of Paenibacillus.</title>
        <authorList>
            <person name="Narsing Rao M.P."/>
        </authorList>
    </citation>
    <scope>NUCLEOTIDE SEQUENCE [LARGE SCALE GENOMIC DNA]</scope>
    <source>
        <strain evidence="1 2">KCTC 33185</strain>
    </source>
</reference>
<organism evidence="1 2">
    <name type="scientific">Paenibacillus hemerocallicola</name>
    <dbReference type="NCBI Taxonomy" id="1172614"/>
    <lineage>
        <taxon>Bacteria</taxon>
        <taxon>Bacillati</taxon>
        <taxon>Bacillota</taxon>
        <taxon>Bacilli</taxon>
        <taxon>Bacillales</taxon>
        <taxon>Paenibacillaceae</taxon>
        <taxon>Paenibacillus</taxon>
    </lineage>
</organism>
<dbReference type="EMBL" id="VDCQ01000030">
    <property type="protein sequence ID" value="TNJ64398.1"/>
    <property type="molecule type" value="Genomic_DNA"/>
</dbReference>